<keyword evidence="3" id="KW-1003">Cell membrane</keyword>
<dbReference type="PANTHER" id="PTHR43744">
    <property type="entry name" value="ABC TRANSPORTER PERMEASE PROTEIN MG189-RELATED-RELATED"/>
    <property type="match status" value="1"/>
</dbReference>
<comment type="similarity">
    <text evidence="7">Belongs to the binding-protein-dependent transport system permease family.</text>
</comment>
<protein>
    <submittedName>
        <fullName evidence="9">ABC transporter permease subunit</fullName>
    </submittedName>
</protein>
<feature type="transmembrane region" description="Helical" evidence="7">
    <location>
        <begin position="108"/>
        <end position="129"/>
    </location>
</feature>
<feature type="domain" description="ABC transmembrane type-1" evidence="8">
    <location>
        <begin position="71"/>
        <end position="280"/>
    </location>
</feature>
<feature type="transmembrane region" description="Helical" evidence="7">
    <location>
        <begin position="437"/>
        <end position="460"/>
    </location>
</feature>
<dbReference type="AlphaFoldDB" id="A0A9X4QL13"/>
<feature type="transmembrane region" description="Helical" evidence="7">
    <location>
        <begin position="205"/>
        <end position="226"/>
    </location>
</feature>
<comment type="subcellular location">
    <subcellularLocation>
        <location evidence="1 7">Cell membrane</location>
        <topology evidence="1 7">Multi-pass membrane protein</topology>
    </subcellularLocation>
</comment>
<dbReference type="PROSITE" id="PS50928">
    <property type="entry name" value="ABC_TM1"/>
    <property type="match status" value="2"/>
</dbReference>
<reference evidence="9 10" key="1">
    <citation type="submission" date="2022-10" db="EMBL/GenBank/DDBJ databases">
        <title>Comparative genomic analysis of Cohnella hashimotonis sp. nov., isolated from the International Space Station.</title>
        <authorList>
            <person name="Simpson A."/>
            <person name="Venkateswaran K."/>
        </authorList>
    </citation>
    <scope>NUCLEOTIDE SEQUENCE [LARGE SCALE GENOMIC DNA]</scope>
    <source>
        <strain evidence="9 10">DSM 18997</strain>
    </source>
</reference>
<feature type="transmembrane region" description="Helical" evidence="7">
    <location>
        <begin position="481"/>
        <end position="506"/>
    </location>
</feature>
<dbReference type="Pfam" id="PF00528">
    <property type="entry name" value="BPD_transp_1"/>
    <property type="match status" value="2"/>
</dbReference>
<dbReference type="GO" id="GO:0055085">
    <property type="term" value="P:transmembrane transport"/>
    <property type="evidence" value="ECO:0007669"/>
    <property type="project" value="InterPro"/>
</dbReference>
<dbReference type="PANTHER" id="PTHR43744:SF12">
    <property type="entry name" value="ABC TRANSPORTER PERMEASE PROTEIN MG189-RELATED"/>
    <property type="match status" value="1"/>
</dbReference>
<keyword evidence="10" id="KW-1185">Reference proteome</keyword>
<keyword evidence="5 7" id="KW-1133">Transmembrane helix</keyword>
<dbReference type="Proteomes" id="UP001153387">
    <property type="component" value="Unassembled WGS sequence"/>
</dbReference>
<evidence type="ECO:0000256" key="6">
    <source>
        <dbReference type="ARBA" id="ARBA00023136"/>
    </source>
</evidence>
<evidence type="ECO:0000313" key="10">
    <source>
        <dbReference type="Proteomes" id="UP001153387"/>
    </source>
</evidence>
<evidence type="ECO:0000256" key="1">
    <source>
        <dbReference type="ARBA" id="ARBA00004651"/>
    </source>
</evidence>
<proteinExistence type="inferred from homology"/>
<feature type="transmembrane region" description="Helical" evidence="7">
    <location>
        <begin position="373"/>
        <end position="394"/>
    </location>
</feature>
<evidence type="ECO:0000256" key="7">
    <source>
        <dbReference type="RuleBase" id="RU363032"/>
    </source>
</evidence>
<evidence type="ECO:0000259" key="8">
    <source>
        <dbReference type="PROSITE" id="PS50928"/>
    </source>
</evidence>
<evidence type="ECO:0000256" key="4">
    <source>
        <dbReference type="ARBA" id="ARBA00022692"/>
    </source>
</evidence>
<dbReference type="InterPro" id="IPR000515">
    <property type="entry name" value="MetI-like"/>
</dbReference>
<feature type="transmembrane region" description="Helical" evidence="7">
    <location>
        <begin position="313"/>
        <end position="334"/>
    </location>
</feature>
<keyword evidence="6 7" id="KW-0472">Membrane</keyword>
<feature type="transmembrane region" description="Helical" evidence="7">
    <location>
        <begin position="406"/>
        <end position="425"/>
    </location>
</feature>
<gene>
    <name evidence="9" type="ORF">OMP38_04830</name>
</gene>
<evidence type="ECO:0000256" key="5">
    <source>
        <dbReference type="ARBA" id="ARBA00022989"/>
    </source>
</evidence>
<sequence>MMLNRNKQWKFELRWFVFVLPALAFYLVFFLLPTLSSSYYSLTDWDGVRSRFIGLDNYKELLSDKMIQESFKNTALYTVMITILQNVLGLGAALVLSKAFRGVTVIRMLIFMPYIFSTLLIGYVWGFILEPNIGALNHLLDAAHLGQLKLSWLSDPRTARWMIISVTIWQCLGYSMVIYIAGLQGVPSDLYESGSLDGAVGFRKFWYITFPLIAPAFTINIVLCLIGNLQLFNQIYALTGGRSRLRDGIRGHHDLSARVRKRHSVGLRLRIVRDAVRLHPFYNACDGVLFAQERGGNVMQLTFPRIGGIVGKLALWVLSIVFVYPIALVFLSAVKSKTELANNPFGWPTDLTLDSFHKAFQTMHYFRSFANTALIGGIAIAGVVLMAAMASYAIARRNNRFYGSIYYLFLAGIIIPFQMAMIPLYKLLLSWHLINSYQGVVFVYFGMLAPFSVFLLSGFIRSVPRELDEAAYVDGSGIYMTFFRIILPLLKPAVTTITVLDLFTVWNDFLMPMLFLSNNAKMTITVQLSAFQGMYFNDWSLIFAGVCLIVLPMLAVYLFAQRFIISGITAGAIKG</sequence>
<dbReference type="Gene3D" id="1.10.3720.10">
    <property type="entry name" value="MetI-like"/>
    <property type="match status" value="2"/>
</dbReference>
<comment type="caution">
    <text evidence="9">The sequence shown here is derived from an EMBL/GenBank/DDBJ whole genome shotgun (WGS) entry which is preliminary data.</text>
</comment>
<feature type="transmembrane region" description="Helical" evidence="7">
    <location>
        <begin position="539"/>
        <end position="560"/>
    </location>
</feature>
<accession>A0A9X4QL13</accession>
<keyword evidence="2 7" id="KW-0813">Transport</keyword>
<feature type="transmembrane region" description="Helical" evidence="7">
    <location>
        <begin position="75"/>
        <end position="96"/>
    </location>
</feature>
<dbReference type="InterPro" id="IPR035906">
    <property type="entry name" value="MetI-like_sf"/>
</dbReference>
<dbReference type="SUPFAM" id="SSF161098">
    <property type="entry name" value="MetI-like"/>
    <property type="match status" value="2"/>
</dbReference>
<organism evidence="9 10">
    <name type="scientific">Cohnella ginsengisoli</name>
    <dbReference type="NCBI Taxonomy" id="425004"/>
    <lineage>
        <taxon>Bacteria</taxon>
        <taxon>Bacillati</taxon>
        <taxon>Bacillota</taxon>
        <taxon>Bacilli</taxon>
        <taxon>Bacillales</taxon>
        <taxon>Paenibacillaceae</taxon>
        <taxon>Cohnella</taxon>
    </lineage>
</organism>
<name>A0A9X4QL13_9BACL</name>
<evidence type="ECO:0000256" key="2">
    <source>
        <dbReference type="ARBA" id="ARBA00022448"/>
    </source>
</evidence>
<keyword evidence="4 7" id="KW-0812">Transmembrane</keyword>
<feature type="transmembrane region" description="Helical" evidence="7">
    <location>
        <begin position="12"/>
        <end position="32"/>
    </location>
</feature>
<dbReference type="RefSeq" id="WP_277564102.1">
    <property type="nucleotide sequence ID" value="NZ_JAPDHZ010000002.1"/>
</dbReference>
<evidence type="ECO:0000256" key="3">
    <source>
        <dbReference type="ARBA" id="ARBA00022475"/>
    </source>
</evidence>
<evidence type="ECO:0000313" key="9">
    <source>
        <dbReference type="EMBL" id="MDG0790248.1"/>
    </source>
</evidence>
<feature type="domain" description="ABC transmembrane type-1" evidence="8">
    <location>
        <begin position="369"/>
        <end position="560"/>
    </location>
</feature>
<dbReference type="CDD" id="cd06261">
    <property type="entry name" value="TM_PBP2"/>
    <property type="match status" value="2"/>
</dbReference>
<dbReference type="EMBL" id="JAPDHZ010000002">
    <property type="protein sequence ID" value="MDG0790248.1"/>
    <property type="molecule type" value="Genomic_DNA"/>
</dbReference>
<dbReference type="GO" id="GO:0005886">
    <property type="term" value="C:plasma membrane"/>
    <property type="evidence" value="ECO:0007669"/>
    <property type="project" value="UniProtKB-SubCell"/>
</dbReference>